<evidence type="ECO:0000313" key="2">
    <source>
        <dbReference type="Proteomes" id="UP000001449"/>
    </source>
</evidence>
<gene>
    <name evidence="1" type="ORF">THAPSDRAFT_25604</name>
</gene>
<evidence type="ECO:0000313" key="1">
    <source>
        <dbReference type="EMBL" id="EED88064.1"/>
    </source>
</evidence>
<dbReference type="GeneID" id="7448508"/>
<dbReference type="HOGENOM" id="CLU_447263_0_0_1"/>
<dbReference type="OMA" id="EWWVQVK"/>
<dbReference type="eggNOG" id="ENOG502R8V9">
    <property type="taxonomic scope" value="Eukaryota"/>
</dbReference>
<dbReference type="Proteomes" id="UP000001449">
    <property type="component" value="Chromosome 20"/>
</dbReference>
<accession>B8CEN0</accession>
<dbReference type="InParanoid" id="B8CEN0"/>
<reference evidence="1 2" key="2">
    <citation type="journal article" date="2008" name="Nature">
        <title>The Phaeodactylum genome reveals the evolutionary history of diatom genomes.</title>
        <authorList>
            <person name="Bowler C."/>
            <person name="Allen A.E."/>
            <person name="Badger J.H."/>
            <person name="Grimwood J."/>
            <person name="Jabbari K."/>
            <person name="Kuo A."/>
            <person name="Maheswari U."/>
            <person name="Martens C."/>
            <person name="Maumus F."/>
            <person name="Otillar R.P."/>
            <person name="Rayko E."/>
            <person name="Salamov A."/>
            <person name="Vandepoele K."/>
            <person name="Beszteri B."/>
            <person name="Gruber A."/>
            <person name="Heijde M."/>
            <person name="Katinka M."/>
            <person name="Mock T."/>
            <person name="Valentin K."/>
            <person name="Verret F."/>
            <person name="Berges J.A."/>
            <person name="Brownlee C."/>
            <person name="Cadoret J.P."/>
            <person name="Chiovitti A."/>
            <person name="Choi C.J."/>
            <person name="Coesel S."/>
            <person name="De Martino A."/>
            <person name="Detter J.C."/>
            <person name="Durkin C."/>
            <person name="Falciatore A."/>
            <person name="Fournet J."/>
            <person name="Haruta M."/>
            <person name="Huysman M.J."/>
            <person name="Jenkins B.D."/>
            <person name="Jiroutova K."/>
            <person name="Jorgensen R.E."/>
            <person name="Joubert Y."/>
            <person name="Kaplan A."/>
            <person name="Kroger N."/>
            <person name="Kroth P.G."/>
            <person name="La Roche J."/>
            <person name="Lindquist E."/>
            <person name="Lommer M."/>
            <person name="Martin-Jezequel V."/>
            <person name="Lopez P.J."/>
            <person name="Lucas S."/>
            <person name="Mangogna M."/>
            <person name="McGinnis K."/>
            <person name="Medlin L.K."/>
            <person name="Montsant A."/>
            <person name="Oudot-Le Secq M.P."/>
            <person name="Napoli C."/>
            <person name="Obornik M."/>
            <person name="Parker M.S."/>
            <person name="Petit J.L."/>
            <person name="Porcel B.M."/>
            <person name="Poulsen N."/>
            <person name="Robison M."/>
            <person name="Rychlewski L."/>
            <person name="Rynearson T.A."/>
            <person name="Schmutz J."/>
            <person name="Shapiro H."/>
            <person name="Siaut M."/>
            <person name="Stanley M."/>
            <person name="Sussman M.R."/>
            <person name="Taylor A.R."/>
            <person name="Vardi A."/>
            <person name="von Dassow P."/>
            <person name="Vyverman W."/>
            <person name="Willis A."/>
            <person name="Wyrwicz L.S."/>
            <person name="Rokhsar D.S."/>
            <person name="Weissenbach J."/>
            <person name="Armbrust E.V."/>
            <person name="Green B.R."/>
            <person name="Van de Peer Y."/>
            <person name="Grigoriev I.V."/>
        </authorList>
    </citation>
    <scope>NUCLEOTIDE SEQUENCE [LARGE SCALE GENOMIC DNA]</scope>
    <source>
        <strain evidence="1 2">CCMP1335</strain>
    </source>
</reference>
<sequence length="611" mass="65807">MNNTDDEVHEEEHHGGYLCTQAITGTDRPAYQAIYVCETCQSLPRTTDAGDEYLTADGGGDVSAGEASKGQMRPIPTCICECCAEVCHADHDVSFVGMGASTCSCPSLVNETSTQGGGVINLTSPPHVCHLVETSIEEAERLGFSDHEARLLNDPIPLMIPPIATLPMPPASFIKPMHEEDAKSQWLSSMCIECESSMCGYSYGAFTLPCLSGDVSHGRSEVGNGLCQSLIRQAEVLAECSRETFWVPMGEEDHSDANGPRQWCDLEILAREIYKQHVKAYGLDDGIGQGKSFGGAKTTTKAGAEWWVQVKPAGSTRAPVDLHYDKDEALAESFSLGSFPTLSTVTYLTGETGDYTEGGRTDQAPTVVFPHTYNDEEDQPIPMMLLSHAVRGKHIVFDGRLLHGAPGHLALRRSKQSSKATTGAGDDSSLRVTFLVNIWKTGKPAGVHVLPNDIRSKVQAVGVEVTPSSPLLGELPIQFQPKTVLQFTAPSKLAASFSMSTGSKIVLPFVSHGATWISDDEGSGNGKDDEQKVGATVTAGYKTTGDEEGEDEDEGDELVLVLPQFATPEYTESKSDTSIFHFEVGNEARLVRGDVDVQNPKAGYDQTMDFE</sequence>
<dbReference type="EMBL" id="CM000652">
    <property type="protein sequence ID" value="EED88064.1"/>
    <property type="molecule type" value="Genomic_DNA"/>
</dbReference>
<proteinExistence type="predicted"/>
<reference evidence="1 2" key="1">
    <citation type="journal article" date="2004" name="Science">
        <title>The genome of the diatom Thalassiosira pseudonana: ecology, evolution, and metabolism.</title>
        <authorList>
            <person name="Armbrust E.V."/>
            <person name="Berges J.A."/>
            <person name="Bowler C."/>
            <person name="Green B.R."/>
            <person name="Martinez D."/>
            <person name="Putnam N.H."/>
            <person name="Zhou S."/>
            <person name="Allen A.E."/>
            <person name="Apt K.E."/>
            <person name="Bechner M."/>
            <person name="Brzezinski M.A."/>
            <person name="Chaal B.K."/>
            <person name="Chiovitti A."/>
            <person name="Davis A.K."/>
            <person name="Demarest M.S."/>
            <person name="Detter J.C."/>
            <person name="Glavina T."/>
            <person name="Goodstein D."/>
            <person name="Hadi M.Z."/>
            <person name="Hellsten U."/>
            <person name="Hildebrand M."/>
            <person name="Jenkins B.D."/>
            <person name="Jurka J."/>
            <person name="Kapitonov V.V."/>
            <person name="Kroger N."/>
            <person name="Lau W.W."/>
            <person name="Lane T.W."/>
            <person name="Larimer F.W."/>
            <person name="Lippmeier J.C."/>
            <person name="Lucas S."/>
            <person name="Medina M."/>
            <person name="Montsant A."/>
            <person name="Obornik M."/>
            <person name="Parker M.S."/>
            <person name="Palenik B."/>
            <person name="Pazour G.J."/>
            <person name="Richardson P.M."/>
            <person name="Rynearson T.A."/>
            <person name="Saito M.A."/>
            <person name="Schwartz D.C."/>
            <person name="Thamatrakoln K."/>
            <person name="Valentin K."/>
            <person name="Vardi A."/>
            <person name="Wilkerson F.P."/>
            <person name="Rokhsar D.S."/>
        </authorList>
    </citation>
    <scope>NUCLEOTIDE SEQUENCE [LARGE SCALE GENOMIC DNA]</scope>
    <source>
        <strain evidence="1 2">CCMP1335</strain>
    </source>
</reference>
<keyword evidence="2" id="KW-1185">Reference proteome</keyword>
<dbReference type="PaxDb" id="35128-Thaps25604"/>
<dbReference type="RefSeq" id="XP_002294704.1">
    <property type="nucleotide sequence ID" value="XM_002294668.1"/>
</dbReference>
<organism evidence="1 2">
    <name type="scientific">Thalassiosira pseudonana</name>
    <name type="common">Marine diatom</name>
    <name type="synonym">Cyclotella nana</name>
    <dbReference type="NCBI Taxonomy" id="35128"/>
    <lineage>
        <taxon>Eukaryota</taxon>
        <taxon>Sar</taxon>
        <taxon>Stramenopiles</taxon>
        <taxon>Ochrophyta</taxon>
        <taxon>Bacillariophyta</taxon>
        <taxon>Coscinodiscophyceae</taxon>
        <taxon>Thalassiosirophycidae</taxon>
        <taxon>Thalassiosirales</taxon>
        <taxon>Thalassiosiraceae</taxon>
        <taxon>Thalassiosira</taxon>
    </lineage>
</organism>
<evidence type="ECO:0008006" key="3">
    <source>
        <dbReference type="Google" id="ProtNLM"/>
    </source>
</evidence>
<name>B8CEN0_THAPS</name>
<dbReference type="KEGG" id="tps:THAPSDRAFT_25604"/>
<dbReference type="AlphaFoldDB" id="B8CEN0"/>
<protein>
    <recommendedName>
        <fullName evidence="3">UBR-type domain-containing protein</fullName>
    </recommendedName>
</protein>